<sequence length="328" mass="38266">MLKLKYLFNNEELAEMVLRNWAYDRESLHLFQYYRISSNAIYPFENGGNNLLLRFAPQTEKLRSNLLAELEFISYLRERGYGVLETVPSREGSELVEAQTPWGSYYASVFKRVAGVSMDTTSLDDQTVFRYGQALGELHRLSSEYSPVQGKRWTHNEVLEWIRRVLEPFPEQTAARAETELLADYFGTIPVTLANYGLIHYDFELDNVFYDQTQDTINVIDFDDSMYHWYAVDIEQALDSLLEAVATEEQGPRKERFLEGYTSRYDLPEEGPSQEACRRFADLYRYARILRSTAEQWEHEPEWLTGLRSRLQLKMKAAASRFGLDISV</sequence>
<name>A0ABN8GAB6_9BACL</name>
<dbReference type="SUPFAM" id="SSF56112">
    <property type="entry name" value="Protein kinase-like (PK-like)"/>
    <property type="match status" value="1"/>
</dbReference>
<dbReference type="InterPro" id="IPR011009">
    <property type="entry name" value="Kinase-like_dom_sf"/>
</dbReference>
<dbReference type="PANTHER" id="PTHR21064">
    <property type="entry name" value="AMINOGLYCOSIDE PHOSPHOTRANSFERASE DOMAIN-CONTAINING PROTEIN-RELATED"/>
    <property type="match status" value="1"/>
</dbReference>
<dbReference type="InterPro" id="IPR002575">
    <property type="entry name" value="Aminoglycoside_PTrfase"/>
</dbReference>
<proteinExistence type="inferred from homology"/>
<evidence type="ECO:0000259" key="2">
    <source>
        <dbReference type="Pfam" id="PF01636"/>
    </source>
</evidence>
<organism evidence="3 4">
    <name type="scientific">Paenibacillus auburnensis</name>
    <dbReference type="NCBI Taxonomy" id="2905649"/>
    <lineage>
        <taxon>Bacteria</taxon>
        <taxon>Bacillati</taxon>
        <taxon>Bacillota</taxon>
        <taxon>Bacilli</taxon>
        <taxon>Bacillales</taxon>
        <taxon>Paenibacillaceae</taxon>
        <taxon>Paenibacillus</taxon>
    </lineage>
</organism>
<reference evidence="3" key="1">
    <citation type="submission" date="2022-01" db="EMBL/GenBank/DDBJ databases">
        <authorList>
            <person name="Criscuolo A."/>
        </authorList>
    </citation>
    <scope>NUCLEOTIDE SEQUENCE</scope>
    <source>
        <strain evidence="3">CIP111892</strain>
    </source>
</reference>
<comment type="similarity">
    <text evidence="1">Belongs to the pseudomonas-type ThrB family.</text>
</comment>
<keyword evidence="4" id="KW-1185">Reference proteome</keyword>
<evidence type="ECO:0000256" key="1">
    <source>
        <dbReference type="ARBA" id="ARBA00038240"/>
    </source>
</evidence>
<dbReference type="InterPro" id="IPR050249">
    <property type="entry name" value="Pseudomonas-type_ThrB"/>
</dbReference>
<evidence type="ECO:0000313" key="4">
    <source>
        <dbReference type="Proteomes" id="UP000838324"/>
    </source>
</evidence>
<dbReference type="PANTHER" id="PTHR21064:SF6">
    <property type="entry name" value="AMINOGLYCOSIDE PHOSPHOTRANSFERASE DOMAIN-CONTAINING PROTEIN"/>
    <property type="match status" value="1"/>
</dbReference>
<evidence type="ECO:0000313" key="3">
    <source>
        <dbReference type="EMBL" id="CAH1204316.1"/>
    </source>
</evidence>
<protein>
    <submittedName>
        <fullName evidence="3">Homoserine kinase</fullName>
        <ecNumber evidence="3">2.7.1.39</ecNumber>
    </submittedName>
</protein>
<keyword evidence="3" id="KW-0808">Transferase</keyword>
<gene>
    <name evidence="3" type="primary">thrB_2</name>
    <name evidence="3" type="ORF">PAECIP111892_02414</name>
</gene>
<comment type="caution">
    <text evidence="3">The sequence shown here is derived from an EMBL/GenBank/DDBJ whole genome shotgun (WGS) entry which is preliminary data.</text>
</comment>
<feature type="domain" description="Aminoglycoside phosphotransferase" evidence="2">
    <location>
        <begin position="38"/>
        <end position="258"/>
    </location>
</feature>
<dbReference type="Gene3D" id="3.90.1200.10">
    <property type="match status" value="1"/>
</dbReference>
<dbReference type="EMBL" id="CAKMMG010000002">
    <property type="protein sequence ID" value="CAH1204316.1"/>
    <property type="molecule type" value="Genomic_DNA"/>
</dbReference>
<dbReference type="GO" id="GO:0004413">
    <property type="term" value="F:homoserine kinase activity"/>
    <property type="evidence" value="ECO:0007669"/>
    <property type="project" value="UniProtKB-EC"/>
</dbReference>
<dbReference type="Proteomes" id="UP000838324">
    <property type="component" value="Unassembled WGS sequence"/>
</dbReference>
<dbReference type="RefSeq" id="WP_236333314.1">
    <property type="nucleotide sequence ID" value="NZ_CAKMMG010000002.1"/>
</dbReference>
<dbReference type="Pfam" id="PF01636">
    <property type="entry name" value="APH"/>
    <property type="match status" value="1"/>
</dbReference>
<keyword evidence="3" id="KW-0418">Kinase</keyword>
<dbReference type="EC" id="2.7.1.39" evidence="3"/>
<accession>A0ABN8GAB6</accession>